<dbReference type="GO" id="GO:0005886">
    <property type="term" value="C:plasma membrane"/>
    <property type="evidence" value="ECO:0007669"/>
    <property type="project" value="UniProtKB-SubCell"/>
</dbReference>
<name>A0A3F3H8V1_9LACO</name>
<dbReference type="STRING" id="709323.GCA_001047135_00813"/>
<protein>
    <submittedName>
        <fullName evidence="7">Septation ring formation regulator EzrA</fullName>
    </submittedName>
</protein>
<evidence type="ECO:0000256" key="5">
    <source>
        <dbReference type="ARBA" id="ARBA00023136"/>
    </source>
</evidence>
<gene>
    <name evidence="7" type="ORF">FTRO_0040030</name>
</gene>
<organism evidence="7">
    <name type="scientific">Fructobacillus tropaeoli</name>
    <dbReference type="NCBI Taxonomy" id="709323"/>
    <lineage>
        <taxon>Bacteria</taxon>
        <taxon>Bacillati</taxon>
        <taxon>Bacillota</taxon>
        <taxon>Bacilli</taxon>
        <taxon>Lactobacillales</taxon>
        <taxon>Lactobacillaceae</taxon>
        <taxon>Fructobacillus</taxon>
    </lineage>
</organism>
<dbReference type="Pfam" id="PF06160">
    <property type="entry name" value="EzrA"/>
    <property type="match status" value="1"/>
</dbReference>
<dbReference type="GO" id="GO:0000917">
    <property type="term" value="P:division septum assembly"/>
    <property type="evidence" value="ECO:0007669"/>
    <property type="project" value="UniProtKB-KW"/>
</dbReference>
<dbReference type="InterPro" id="IPR010379">
    <property type="entry name" value="EzrA"/>
</dbReference>
<keyword evidence="6" id="KW-0131">Cell cycle</keyword>
<keyword evidence="5" id="KW-0472">Membrane</keyword>
<proteinExistence type="predicted"/>
<dbReference type="RefSeq" id="WP_059393702.1">
    <property type="nucleotide sequence ID" value="NZ_CAUZLZ010000004.1"/>
</dbReference>
<dbReference type="AlphaFoldDB" id="A0A3F3H8V1"/>
<reference evidence="7" key="1">
    <citation type="journal article" date="2015" name="BMC Genomics">
        <title>Comparative genomics of Fructobacillus spp. and Leuconostoc spp. reveals niche-specific evolution of Fructobacillus spp.</title>
        <authorList>
            <person name="Endo A."/>
            <person name="Tanizawa Y."/>
            <person name="Tanaka N."/>
            <person name="Maeno S."/>
            <person name="Kumar H."/>
            <person name="Shiwa Y."/>
            <person name="Okada S."/>
            <person name="Yoshikawa H."/>
            <person name="Dicks L."/>
            <person name="Nakagawa J."/>
            <person name="Arita M."/>
        </authorList>
    </citation>
    <scope>NUCLEOTIDE SEQUENCE [LARGE SCALE GENOMIC DNA]</scope>
    <source>
        <strain evidence="7">F214-1</strain>
    </source>
</reference>
<keyword evidence="2" id="KW-0812">Transmembrane</keyword>
<evidence type="ECO:0000256" key="4">
    <source>
        <dbReference type="ARBA" id="ARBA00023054"/>
    </source>
</evidence>
<keyword evidence="6" id="KW-0132">Cell division</keyword>
<keyword evidence="4" id="KW-0175">Coiled coil</keyword>
<dbReference type="GO" id="GO:0000921">
    <property type="term" value="P:septin ring assembly"/>
    <property type="evidence" value="ECO:0007669"/>
    <property type="project" value="InterPro"/>
</dbReference>
<dbReference type="Proteomes" id="UP000064514">
    <property type="component" value="Unassembled WGS sequence"/>
</dbReference>
<comment type="subcellular location">
    <subcellularLocation>
        <location evidence="1">Cell membrane</location>
        <topology evidence="1">Single-pass membrane protein</topology>
    </subcellularLocation>
</comment>
<keyword evidence="3" id="KW-1133">Transmembrane helix</keyword>
<sequence>MWIIIAIIVIIAILIGLGWAVLTQRQAATQVGDFSMAKKALMDEDIATDLAAARKVALAGQALQNFQETEKIYRDLRNHRFAAIDAEINRAMQLSAGLNVWKTRKSLQSLLDQMTEAAALQKQVVSGLEDIQQENQMQRQAIDQLHGDFDDITDRLTATDNPYGPSAPTLLAFLFDEEEEYQRYQELIESGDRVKAAQKFEEVGMIAGQVLDYMQNLPILVTTFNEKYLDQINELNTSWHDLTDRGVVFAEGVVEEALNEVDDLRLQGLKAIAGLKVKEANTISTTLNQKIQELYDLLEEEYQAYHRYFKQQERVNTEFDRVKEQNHSLLLELTYLKGRFILGHEEEDRQASYHHDIEGLVLSQQEVQRALKEGSQTYSWAVTRQENWFSILSQLDSDQVALYHQIEEFQPALKSAKEHTAGYIDQIRGVKRSLERRDLPGLPEDFLQKFFAVSDEITRLDEAVYAGEVDLDDVQRQLNIVAADFDTLKEQAHDVIIAADLAVSLLQYANRYREQDEEVAKALKVGQKLYQVDFDYDGVIKEMKPVLQVAEPGAFERLQKNQDPVLL</sequence>
<dbReference type="GO" id="GO:0005940">
    <property type="term" value="C:septin ring"/>
    <property type="evidence" value="ECO:0007669"/>
    <property type="project" value="InterPro"/>
</dbReference>
<evidence type="ECO:0000256" key="6">
    <source>
        <dbReference type="ARBA" id="ARBA00023210"/>
    </source>
</evidence>
<dbReference type="EMBL" id="DF968081">
    <property type="protein sequence ID" value="GAP04268.1"/>
    <property type="molecule type" value="Genomic_DNA"/>
</dbReference>
<evidence type="ECO:0000256" key="2">
    <source>
        <dbReference type="ARBA" id="ARBA00022692"/>
    </source>
</evidence>
<keyword evidence="6" id="KW-0717">Septation</keyword>
<evidence type="ECO:0000313" key="7">
    <source>
        <dbReference type="EMBL" id="GAP04268.1"/>
    </source>
</evidence>
<evidence type="ECO:0000256" key="1">
    <source>
        <dbReference type="ARBA" id="ARBA00004162"/>
    </source>
</evidence>
<evidence type="ECO:0000256" key="3">
    <source>
        <dbReference type="ARBA" id="ARBA00022989"/>
    </source>
</evidence>
<accession>A0A3F3H8V1</accession>